<dbReference type="SUPFAM" id="SSF63748">
    <property type="entry name" value="Tudor/PWWP/MBT"/>
    <property type="match status" value="1"/>
</dbReference>
<keyword evidence="4" id="KW-1185">Reference proteome</keyword>
<dbReference type="Gene3D" id="2.30.30.140">
    <property type="match status" value="1"/>
</dbReference>
<accession>A0A9N7MQB8</accession>
<gene>
    <name evidence="3" type="ORF">SHERM_15978</name>
</gene>
<evidence type="ECO:0000256" key="1">
    <source>
        <dbReference type="SAM" id="MobiDB-lite"/>
    </source>
</evidence>
<dbReference type="AlphaFoldDB" id="A0A9N7MQB8"/>
<proteinExistence type="predicted"/>
<feature type="compositionally biased region" description="Polar residues" evidence="1">
    <location>
        <begin position="361"/>
        <end position="372"/>
    </location>
</feature>
<comment type="caution">
    <text evidence="3">The sequence shown here is derived from an EMBL/GenBank/DDBJ whole genome shotgun (WGS) entry which is preliminary data.</text>
</comment>
<dbReference type="OrthoDB" id="914145at2759"/>
<evidence type="ECO:0000313" key="4">
    <source>
        <dbReference type="Proteomes" id="UP001153555"/>
    </source>
</evidence>
<feature type="compositionally biased region" description="Polar residues" evidence="1">
    <location>
        <begin position="301"/>
        <end position="310"/>
    </location>
</feature>
<protein>
    <submittedName>
        <fullName evidence="3">Tudor/PWWP/MBT superfamily protein</fullName>
    </submittedName>
</protein>
<dbReference type="Proteomes" id="UP001153555">
    <property type="component" value="Unassembled WGS sequence"/>
</dbReference>
<feature type="compositionally biased region" description="Basic and acidic residues" evidence="1">
    <location>
        <begin position="117"/>
        <end position="130"/>
    </location>
</feature>
<feature type="domain" description="PWWP" evidence="2">
    <location>
        <begin position="16"/>
        <end position="71"/>
    </location>
</feature>
<dbReference type="PANTHER" id="PTHR33697:SF1">
    <property type="entry name" value="TUDOR_PWWP_MBT SUPERFAMILY PROTEIN"/>
    <property type="match status" value="1"/>
</dbReference>
<sequence length="372" mass="40699">MGSSGEDPTKGIDGSVGGLIWVRQRNGSWWPGKILDPDELPEGSLPSPRSGTPVKLLGKEGSNVGWYNLEKSKRVKAFHNEDHDKCIEQLKASKKAIKDEAILHVLELELELEPELESGRPGKNHADHESPSASYLSEESEVPDENSSSSRGGSGEGIKKFDKLRGLDDPKEDVSRHTSGLWDLRMNLPLLSLKRKRSKVANNQEISKKKNKRRTFTEVLDSTATLVSARVDKNMSSTNGVSLMETKESKEKNLDSNGVLCDVTLKSKQKENGIFSKLGGNESFGSLFDVSLVAEEKGSTGLPSTTPDSSQEAKRAENFKISSSQKKENNEPGHTGSSVAKGKYPEWQAKGKRNSRINADLSGSSRPMSRPV</sequence>
<reference evidence="3" key="1">
    <citation type="submission" date="2019-12" db="EMBL/GenBank/DDBJ databases">
        <authorList>
            <person name="Scholes J."/>
        </authorList>
    </citation>
    <scope>NUCLEOTIDE SEQUENCE</scope>
</reference>
<dbReference type="PROSITE" id="PS50812">
    <property type="entry name" value="PWWP"/>
    <property type="match status" value="1"/>
</dbReference>
<evidence type="ECO:0000259" key="2">
    <source>
        <dbReference type="PROSITE" id="PS50812"/>
    </source>
</evidence>
<feature type="region of interest" description="Disordered" evidence="1">
    <location>
        <begin position="298"/>
        <end position="372"/>
    </location>
</feature>
<name>A0A9N7MQB8_STRHE</name>
<dbReference type="Pfam" id="PF00855">
    <property type="entry name" value="PWWP"/>
    <property type="match status" value="1"/>
</dbReference>
<dbReference type="EMBL" id="CACSLK010013932">
    <property type="protein sequence ID" value="CAA0816110.1"/>
    <property type="molecule type" value="Genomic_DNA"/>
</dbReference>
<dbReference type="InterPro" id="IPR000313">
    <property type="entry name" value="PWWP_dom"/>
</dbReference>
<evidence type="ECO:0000313" key="3">
    <source>
        <dbReference type="EMBL" id="CAA0816110.1"/>
    </source>
</evidence>
<dbReference type="InterPro" id="IPR044679">
    <property type="entry name" value="PWWP2-like"/>
</dbReference>
<feature type="compositionally biased region" description="Basic and acidic residues" evidence="1">
    <location>
        <begin position="157"/>
        <end position="176"/>
    </location>
</feature>
<feature type="region of interest" description="Disordered" evidence="1">
    <location>
        <begin position="115"/>
        <end position="177"/>
    </location>
</feature>
<organism evidence="3 4">
    <name type="scientific">Striga hermonthica</name>
    <name type="common">Purple witchweed</name>
    <name type="synonym">Buchnera hermonthica</name>
    <dbReference type="NCBI Taxonomy" id="68872"/>
    <lineage>
        <taxon>Eukaryota</taxon>
        <taxon>Viridiplantae</taxon>
        <taxon>Streptophyta</taxon>
        <taxon>Embryophyta</taxon>
        <taxon>Tracheophyta</taxon>
        <taxon>Spermatophyta</taxon>
        <taxon>Magnoliopsida</taxon>
        <taxon>eudicotyledons</taxon>
        <taxon>Gunneridae</taxon>
        <taxon>Pentapetalae</taxon>
        <taxon>asterids</taxon>
        <taxon>lamiids</taxon>
        <taxon>Lamiales</taxon>
        <taxon>Orobanchaceae</taxon>
        <taxon>Buchnereae</taxon>
        <taxon>Striga</taxon>
    </lineage>
</organism>
<dbReference type="PANTHER" id="PTHR33697">
    <property type="entry name" value="T17B22.17 PROTEIN-RELATED"/>
    <property type="match status" value="1"/>
</dbReference>
<dbReference type="CDD" id="cd05162">
    <property type="entry name" value="PWWP"/>
    <property type="match status" value="1"/>
</dbReference>